<dbReference type="AlphaFoldDB" id="I0JN08"/>
<keyword evidence="1" id="KW-0732">Signal</keyword>
<dbReference type="KEGG" id="hhd:HBHAL_3183"/>
<name>I0JN08_HALH3</name>
<protein>
    <recommendedName>
        <fullName evidence="4">YusW-like protein</fullName>
    </recommendedName>
</protein>
<evidence type="ECO:0000256" key="1">
    <source>
        <dbReference type="SAM" id="SignalP"/>
    </source>
</evidence>
<dbReference type="Pfam" id="PF14039">
    <property type="entry name" value="YusW"/>
    <property type="match status" value="1"/>
</dbReference>
<dbReference type="PROSITE" id="PS51257">
    <property type="entry name" value="PROKAR_LIPOPROTEIN"/>
    <property type="match status" value="1"/>
</dbReference>
<dbReference type="PATRIC" id="fig|866895.3.peg.2202"/>
<dbReference type="InterPro" id="IPR025623">
    <property type="entry name" value="YusW"/>
</dbReference>
<sequence>MKLLSTSFILLLLLLAGCNNANNQSSEPSQNEPAPESISYQQINESRPFNFNRFELEVDYVDRLSYHIDYVNLENRTEARIDDFDRQKVTGEEAFNQLSPHFREMSFDENTPEDDVISEVLTVLGLEAPYKEFKLEVTYQDGTEVTYED</sequence>
<dbReference type="Proteomes" id="UP000007397">
    <property type="component" value="Chromosome"/>
</dbReference>
<keyword evidence="3" id="KW-1185">Reference proteome</keyword>
<evidence type="ECO:0000313" key="3">
    <source>
        <dbReference type="Proteomes" id="UP000007397"/>
    </source>
</evidence>
<organism evidence="2 3">
    <name type="scientific">Halobacillus halophilus (strain ATCC 35676 / DSM 2266 / JCM 20832 / KCTC 3685 / LMG 17431 / NBRC 102448 / NCIMB 2269)</name>
    <name type="common">Sporosarcina halophila</name>
    <dbReference type="NCBI Taxonomy" id="866895"/>
    <lineage>
        <taxon>Bacteria</taxon>
        <taxon>Bacillati</taxon>
        <taxon>Bacillota</taxon>
        <taxon>Bacilli</taxon>
        <taxon>Bacillales</taxon>
        <taxon>Bacillaceae</taxon>
        <taxon>Halobacillus</taxon>
    </lineage>
</organism>
<reference evidence="2 3" key="1">
    <citation type="journal article" date="2013" name="Environ. Microbiol.">
        <title>Chloride and organic osmolytes: a hybrid strategy to cope with elevated salinities by the moderately halophilic, chloride-dependent bacterium Halobacillus halophilus.</title>
        <authorList>
            <person name="Saum S.H."/>
            <person name="Pfeiffer F."/>
            <person name="Palm P."/>
            <person name="Rampp M."/>
            <person name="Schuster S.C."/>
            <person name="Muller V."/>
            <person name="Oesterhelt D."/>
        </authorList>
    </citation>
    <scope>NUCLEOTIDE SEQUENCE [LARGE SCALE GENOMIC DNA]</scope>
    <source>
        <strain evidence="3">ATCC 35676 / DSM 2266 / JCM 20832 / KCTC 3685 / LMG 17431 / NBRC 102448 / NCIMB 2269</strain>
    </source>
</reference>
<proteinExistence type="predicted"/>
<dbReference type="HOGENOM" id="CLU_118923_0_0_9"/>
<evidence type="ECO:0008006" key="4">
    <source>
        <dbReference type="Google" id="ProtNLM"/>
    </source>
</evidence>
<accession>I0JN08</accession>
<feature type="signal peptide" evidence="1">
    <location>
        <begin position="1"/>
        <end position="21"/>
    </location>
</feature>
<dbReference type="RefSeq" id="WP_014643419.1">
    <property type="nucleotide sequence ID" value="NC_017668.1"/>
</dbReference>
<gene>
    <name evidence="2" type="ordered locus">HBHAL_3183</name>
</gene>
<evidence type="ECO:0000313" key="2">
    <source>
        <dbReference type="EMBL" id="CCG45528.1"/>
    </source>
</evidence>
<dbReference type="EMBL" id="HE717023">
    <property type="protein sequence ID" value="CCG45528.1"/>
    <property type="molecule type" value="Genomic_DNA"/>
</dbReference>
<feature type="chain" id="PRO_5039579180" description="YusW-like protein" evidence="1">
    <location>
        <begin position="22"/>
        <end position="149"/>
    </location>
</feature>
<dbReference type="eggNOG" id="ENOG5032TPX">
    <property type="taxonomic scope" value="Bacteria"/>
</dbReference>